<protein>
    <recommendedName>
        <fullName evidence="3">Carrier domain-containing protein</fullName>
    </recommendedName>
</protein>
<name>A0A2W5F9D0_9SPHI</name>
<evidence type="ECO:0000256" key="1">
    <source>
        <dbReference type="ARBA" id="ARBA00022450"/>
    </source>
</evidence>
<dbReference type="Gene3D" id="1.10.1200.10">
    <property type="entry name" value="ACP-like"/>
    <property type="match status" value="1"/>
</dbReference>
<dbReference type="Proteomes" id="UP000249645">
    <property type="component" value="Unassembled WGS sequence"/>
</dbReference>
<reference evidence="4 5" key="1">
    <citation type="submission" date="2017-11" db="EMBL/GenBank/DDBJ databases">
        <title>Infants hospitalized years apart are colonized by the same room-sourced microbial strains.</title>
        <authorList>
            <person name="Brooks B."/>
            <person name="Olm M.R."/>
            <person name="Firek B.A."/>
            <person name="Baker R."/>
            <person name="Thomas B.C."/>
            <person name="Morowitz M.J."/>
            <person name="Banfield J.F."/>
        </authorList>
    </citation>
    <scope>NUCLEOTIDE SEQUENCE [LARGE SCALE GENOMIC DNA]</scope>
    <source>
        <strain evidence="4">S2_009_000_R2_76</strain>
    </source>
</reference>
<dbReference type="InterPro" id="IPR009081">
    <property type="entry name" value="PP-bd_ACP"/>
</dbReference>
<dbReference type="PROSITE" id="PS00012">
    <property type="entry name" value="PHOSPHOPANTETHEINE"/>
    <property type="match status" value="1"/>
</dbReference>
<dbReference type="EMBL" id="QFOI01000053">
    <property type="protein sequence ID" value="PZP50794.1"/>
    <property type="molecule type" value="Genomic_DNA"/>
</dbReference>
<dbReference type="InterPro" id="IPR036736">
    <property type="entry name" value="ACP-like_sf"/>
</dbReference>
<evidence type="ECO:0000313" key="4">
    <source>
        <dbReference type="EMBL" id="PZP50794.1"/>
    </source>
</evidence>
<evidence type="ECO:0000256" key="2">
    <source>
        <dbReference type="ARBA" id="ARBA00022553"/>
    </source>
</evidence>
<sequence>MESNTSKNNKKGKVEDADAFNESKLKPIPTFSSKPNVFSRMASGALQDGVLNIRKRPNSYDRKLITELKVIVAQYTEYPELLEDIDSGTDNSFIEKLNIDSVDFVEIIVDVEEKYNIKIEDDEIKLLKTFDDLYSTIESKISSAS</sequence>
<evidence type="ECO:0000259" key="3">
    <source>
        <dbReference type="PROSITE" id="PS50075"/>
    </source>
</evidence>
<dbReference type="AlphaFoldDB" id="A0A2W5F9D0"/>
<dbReference type="Pfam" id="PF00550">
    <property type="entry name" value="PP-binding"/>
    <property type="match status" value="1"/>
</dbReference>
<evidence type="ECO:0000313" key="5">
    <source>
        <dbReference type="Proteomes" id="UP000249645"/>
    </source>
</evidence>
<dbReference type="PROSITE" id="PS50075">
    <property type="entry name" value="CARRIER"/>
    <property type="match status" value="1"/>
</dbReference>
<comment type="caution">
    <text evidence="4">The sequence shown here is derived from an EMBL/GenBank/DDBJ whole genome shotgun (WGS) entry which is preliminary data.</text>
</comment>
<keyword evidence="1" id="KW-0596">Phosphopantetheine</keyword>
<organism evidence="4 5">
    <name type="scientific">Pseudopedobacter saltans</name>
    <dbReference type="NCBI Taxonomy" id="151895"/>
    <lineage>
        <taxon>Bacteria</taxon>
        <taxon>Pseudomonadati</taxon>
        <taxon>Bacteroidota</taxon>
        <taxon>Sphingobacteriia</taxon>
        <taxon>Sphingobacteriales</taxon>
        <taxon>Sphingobacteriaceae</taxon>
        <taxon>Pseudopedobacter</taxon>
    </lineage>
</organism>
<dbReference type="SUPFAM" id="SSF47336">
    <property type="entry name" value="ACP-like"/>
    <property type="match status" value="1"/>
</dbReference>
<gene>
    <name evidence="4" type="ORF">DI598_04805</name>
</gene>
<proteinExistence type="predicted"/>
<keyword evidence="2" id="KW-0597">Phosphoprotein</keyword>
<feature type="domain" description="Carrier" evidence="3">
    <location>
        <begin position="62"/>
        <end position="141"/>
    </location>
</feature>
<accession>A0A2W5F9D0</accession>
<dbReference type="InterPro" id="IPR006162">
    <property type="entry name" value="Ppantetheine_attach_site"/>
</dbReference>